<evidence type="ECO:0000313" key="6">
    <source>
        <dbReference type="Proteomes" id="UP000501991"/>
    </source>
</evidence>
<dbReference type="KEGG" id="azq:G3580_14045"/>
<dbReference type="PANTHER" id="PTHR32089:SF112">
    <property type="entry name" value="LYSOZYME-LIKE PROTEIN-RELATED"/>
    <property type="match status" value="1"/>
</dbReference>
<proteinExistence type="predicted"/>
<gene>
    <name evidence="5" type="ORF">G3580_14045</name>
</gene>
<dbReference type="PANTHER" id="PTHR32089">
    <property type="entry name" value="METHYL-ACCEPTING CHEMOTAXIS PROTEIN MCPB"/>
    <property type="match status" value="1"/>
</dbReference>
<evidence type="ECO:0000256" key="2">
    <source>
        <dbReference type="PROSITE-ProRule" id="PRU00284"/>
    </source>
</evidence>
<keyword evidence="3" id="KW-0175">Coiled coil</keyword>
<dbReference type="Pfam" id="PF13682">
    <property type="entry name" value="CZB"/>
    <property type="match status" value="1"/>
</dbReference>
<evidence type="ECO:0000313" key="5">
    <source>
        <dbReference type="EMBL" id="QID18645.1"/>
    </source>
</evidence>
<dbReference type="GO" id="GO:0016020">
    <property type="term" value="C:membrane"/>
    <property type="evidence" value="ECO:0007669"/>
    <property type="project" value="InterPro"/>
</dbReference>
<keyword evidence="6" id="KW-1185">Reference proteome</keyword>
<dbReference type="InterPro" id="IPR004089">
    <property type="entry name" value="MCPsignal_dom"/>
</dbReference>
<feature type="coiled-coil region" evidence="3">
    <location>
        <begin position="7"/>
        <end position="48"/>
    </location>
</feature>
<dbReference type="AlphaFoldDB" id="A0A6C1B746"/>
<evidence type="ECO:0000259" key="4">
    <source>
        <dbReference type="PROSITE" id="PS50111"/>
    </source>
</evidence>
<feature type="domain" description="Methyl-accepting transducer" evidence="4">
    <location>
        <begin position="58"/>
        <end position="254"/>
    </location>
</feature>
<accession>A0A6C1B746</accession>
<dbReference type="Gene3D" id="1.10.287.950">
    <property type="entry name" value="Methyl-accepting chemotaxis protein"/>
    <property type="match status" value="1"/>
</dbReference>
<sequence>MLFKKNNPEQERRLAQLESALADKERRILELENALARAESEGRQQSAQALQMQRLIKQLQSFGTSIVEVQTGIHTMADTMRNERDSANEARNVSRGGRDAVSTIAGSLVSLASASANAAEKASQMDSRATEVSRFVELIREIADQTNLLALNAAIEAARAGEQGRGFAVVADEVRKLAERTATATTEITHLVEQIREDSSTSSEHMQQLANQSSQFSSDGQRAAQTMDALMNMSADMGRTVSSAALRGFCELAKIDHLLFKFRIYEQLFDLRAGEEVTGHHDCRLGKWYYEGEGKACFSSLAGFTQLESPHTRVHTSAKAAIDAHRARKPDAVLDHVAQMEKASLEVIEMLERMALDGASRDDLLCIPSS</sequence>
<name>A0A6C1B746_9RHOO</name>
<dbReference type="SMART" id="SM00283">
    <property type="entry name" value="MA"/>
    <property type="match status" value="1"/>
</dbReference>
<dbReference type="PROSITE" id="PS50111">
    <property type="entry name" value="CHEMOTAXIS_TRANSDUC_2"/>
    <property type="match status" value="1"/>
</dbReference>
<keyword evidence="1 2" id="KW-0807">Transducer</keyword>
<dbReference type="Gene3D" id="1.20.120.30">
    <property type="entry name" value="Aspartate receptor, ligand-binding domain"/>
    <property type="match status" value="1"/>
</dbReference>
<dbReference type="SUPFAM" id="SSF58104">
    <property type="entry name" value="Methyl-accepting chemotaxis protein (MCP) signaling domain"/>
    <property type="match status" value="1"/>
</dbReference>
<evidence type="ECO:0000256" key="1">
    <source>
        <dbReference type="ARBA" id="ARBA00023224"/>
    </source>
</evidence>
<reference evidence="5 6" key="1">
    <citation type="submission" date="2020-02" db="EMBL/GenBank/DDBJ databases">
        <title>Nitrogenibacter mangrovi gen. nov., sp. nov. isolated from mangrove sediment, a denitrifying betaproteobacterium.</title>
        <authorList>
            <person name="Liao H."/>
            <person name="Tian Y."/>
        </authorList>
    </citation>
    <scope>NUCLEOTIDE SEQUENCE [LARGE SCALE GENOMIC DNA]</scope>
    <source>
        <strain evidence="5 6">M9-3-2</strain>
    </source>
</reference>
<dbReference type="EMBL" id="CP048836">
    <property type="protein sequence ID" value="QID18645.1"/>
    <property type="molecule type" value="Genomic_DNA"/>
</dbReference>
<dbReference type="GO" id="GO:0007165">
    <property type="term" value="P:signal transduction"/>
    <property type="evidence" value="ECO:0007669"/>
    <property type="project" value="UniProtKB-KW"/>
</dbReference>
<evidence type="ECO:0000256" key="3">
    <source>
        <dbReference type="SAM" id="Coils"/>
    </source>
</evidence>
<dbReference type="Proteomes" id="UP000501991">
    <property type="component" value="Chromosome"/>
</dbReference>
<dbReference type="InterPro" id="IPR025991">
    <property type="entry name" value="Chemoreceptor_zinc-bind_dom"/>
</dbReference>
<protein>
    <submittedName>
        <fullName evidence="5">Chemotaxis protein</fullName>
    </submittedName>
</protein>
<dbReference type="Pfam" id="PF00015">
    <property type="entry name" value="MCPsignal"/>
    <property type="match status" value="1"/>
</dbReference>
<organism evidence="5 6">
    <name type="scientific">Nitrogeniibacter mangrovi</name>
    <dbReference type="NCBI Taxonomy" id="2016596"/>
    <lineage>
        <taxon>Bacteria</taxon>
        <taxon>Pseudomonadati</taxon>
        <taxon>Pseudomonadota</taxon>
        <taxon>Betaproteobacteria</taxon>
        <taxon>Rhodocyclales</taxon>
        <taxon>Zoogloeaceae</taxon>
        <taxon>Nitrogeniibacter</taxon>
    </lineage>
</organism>